<protein>
    <submittedName>
        <fullName evidence="3">Hypothetical secreted protein</fullName>
    </submittedName>
</protein>
<name>A1K468_AZOSB</name>
<dbReference type="Proteomes" id="UP000002588">
    <property type="component" value="Chromosome"/>
</dbReference>
<keyword evidence="2" id="KW-0732">Signal</keyword>
<accession>A1K468</accession>
<dbReference type="eggNOG" id="ENOG5033FU1">
    <property type="taxonomic scope" value="Bacteria"/>
</dbReference>
<feature type="region of interest" description="Disordered" evidence="1">
    <location>
        <begin position="27"/>
        <end position="50"/>
    </location>
</feature>
<proteinExistence type="predicted"/>
<feature type="signal peptide" evidence="2">
    <location>
        <begin position="1"/>
        <end position="19"/>
    </location>
</feature>
<dbReference type="HOGENOM" id="CLU_2091777_0_0_4"/>
<dbReference type="KEGG" id="azo:azo1006"/>
<feature type="compositionally biased region" description="Low complexity" evidence="1">
    <location>
        <begin position="27"/>
        <end position="47"/>
    </location>
</feature>
<organism evidence="3 4">
    <name type="scientific">Azoarcus sp. (strain BH72)</name>
    <dbReference type="NCBI Taxonomy" id="418699"/>
    <lineage>
        <taxon>Bacteria</taxon>
        <taxon>Pseudomonadati</taxon>
        <taxon>Pseudomonadota</taxon>
        <taxon>Betaproteobacteria</taxon>
        <taxon>Rhodocyclales</taxon>
        <taxon>Zoogloeaceae</taxon>
        <taxon>Azoarcus</taxon>
    </lineage>
</organism>
<evidence type="ECO:0000256" key="2">
    <source>
        <dbReference type="SAM" id="SignalP"/>
    </source>
</evidence>
<evidence type="ECO:0000313" key="4">
    <source>
        <dbReference type="Proteomes" id="UP000002588"/>
    </source>
</evidence>
<evidence type="ECO:0000256" key="1">
    <source>
        <dbReference type="SAM" id="MobiDB-lite"/>
    </source>
</evidence>
<evidence type="ECO:0000313" key="3">
    <source>
        <dbReference type="EMBL" id="CAL93623.1"/>
    </source>
</evidence>
<sequence length="116" mass="12646">MSPLRSILILMLPASLAWAQAVAPQAPTTPAGAAAPAGPAPAANAPKPADDWRDTSNYIFPAIAKTVTDMQNVAYAMTLRDYCADRRVPDDFVRDRLKRFSAMTGREETCRSLMDY</sequence>
<keyword evidence="4" id="KW-1185">Reference proteome</keyword>
<dbReference type="EMBL" id="AM406670">
    <property type="protein sequence ID" value="CAL93623.1"/>
    <property type="molecule type" value="Genomic_DNA"/>
</dbReference>
<dbReference type="RefSeq" id="WP_011764740.1">
    <property type="nucleotide sequence ID" value="NC_008702.1"/>
</dbReference>
<reference evidence="3 4" key="1">
    <citation type="journal article" date="2006" name="Nat. Biotechnol.">
        <title>Complete genome of the mutualistic, N2-fixing grass endophyte Azoarcus sp. strain BH72.</title>
        <authorList>
            <person name="Krause A."/>
            <person name="Ramakumar A."/>
            <person name="Bartels D."/>
            <person name="Battistoni F."/>
            <person name="Bekel T."/>
            <person name="Boch J."/>
            <person name="Boehm M."/>
            <person name="Friedrich F."/>
            <person name="Hurek T."/>
            <person name="Krause L."/>
            <person name="Linke B."/>
            <person name="McHardy A.C."/>
            <person name="Sarkar A."/>
            <person name="Schneiker S."/>
            <person name="Syed A.A."/>
            <person name="Thauer R."/>
            <person name="Vorhoelter F.-J."/>
            <person name="Weidner S."/>
            <person name="Puehler A."/>
            <person name="Reinhold-Hurek B."/>
            <person name="Kaiser O."/>
            <person name="Goesmann A."/>
        </authorList>
    </citation>
    <scope>NUCLEOTIDE SEQUENCE [LARGE SCALE GENOMIC DNA]</scope>
    <source>
        <strain evidence="3 4">BH72</strain>
    </source>
</reference>
<feature type="chain" id="PRO_5002635523" evidence="2">
    <location>
        <begin position="20"/>
        <end position="116"/>
    </location>
</feature>
<dbReference type="AlphaFoldDB" id="A1K468"/>
<gene>
    <name evidence="3" type="ordered locus">azo1006</name>
</gene>
<dbReference type="STRING" id="62928.azo1006"/>